<dbReference type="Proteomes" id="UP001201980">
    <property type="component" value="Unassembled WGS sequence"/>
</dbReference>
<feature type="compositionally biased region" description="Low complexity" evidence="1">
    <location>
        <begin position="440"/>
        <end position="453"/>
    </location>
</feature>
<feature type="compositionally biased region" description="Low complexity" evidence="1">
    <location>
        <begin position="494"/>
        <end position="507"/>
    </location>
</feature>
<accession>A0AAD5WUN3</accession>
<evidence type="ECO:0000313" key="3">
    <source>
        <dbReference type="Proteomes" id="UP001201980"/>
    </source>
</evidence>
<feature type="region of interest" description="Disordered" evidence="1">
    <location>
        <begin position="490"/>
        <end position="510"/>
    </location>
</feature>
<evidence type="ECO:0000313" key="2">
    <source>
        <dbReference type="EMBL" id="KAJ2906074.1"/>
    </source>
</evidence>
<dbReference type="AlphaFoldDB" id="A0AAD5WUN3"/>
<feature type="region of interest" description="Disordered" evidence="1">
    <location>
        <begin position="99"/>
        <end position="122"/>
    </location>
</feature>
<sequence>MSSQGYGQIGHGRYHGMTLRDATCSRGRFRRPRFSGTRAVCGDDHFPRVEDLSSDRDDQAVALEPRNILRVENPQGFDFSFGAPLSSANVLAKRPGTLPRAFKPYGMAENSTSRFNSAARSTSAIRLEQDGDMPQGRQHMAQRVISGPVANGESSSSRPATARSDSVTSIVDMYGQTCTPSASDVETSSAPIRPELSGPHPTDTFRRIATVDRARPSRVIIPRSPACMDVVEMARKVDARTRAQRLLREAIETGQVRNLNVELGTISQIGREVGAPHLNRFVDNDGQCRFRPGMEIGDDEDQDANVPAPPYSLRAPLGHRRPSSSPVAPETIHEEVAPRSVSSPVEASERFDSAFPSTAIVIPTLSTGSTRQASENYGTVRRNTGAADPNAVATIISEQPQDLFTAREPEVSGVFGGRSGPSLSTQAFNPVRINVPVKRGSTSSNGNSPTTATETKSFFSVSSERSKDSTKSFRGEFRRRLSSFREQFVGRAGAGATPSSVSSGASSPHRITIRSKVSRWAKGVGRVVSGKNGRHSS</sequence>
<feature type="compositionally biased region" description="Basic and acidic residues" evidence="1">
    <location>
        <begin position="464"/>
        <end position="475"/>
    </location>
</feature>
<proteinExistence type="predicted"/>
<comment type="caution">
    <text evidence="2">The sequence shown here is derived from an EMBL/GenBank/DDBJ whole genome shotgun (WGS) entry which is preliminary data.</text>
</comment>
<dbReference type="EMBL" id="JAKWBI020000019">
    <property type="protein sequence ID" value="KAJ2906074.1"/>
    <property type="molecule type" value="Genomic_DNA"/>
</dbReference>
<feature type="region of interest" description="Disordered" evidence="1">
    <location>
        <begin position="177"/>
        <end position="203"/>
    </location>
</feature>
<evidence type="ECO:0000256" key="1">
    <source>
        <dbReference type="SAM" id="MobiDB-lite"/>
    </source>
</evidence>
<feature type="compositionally biased region" description="Polar residues" evidence="1">
    <location>
        <begin position="454"/>
        <end position="463"/>
    </location>
</feature>
<name>A0AAD5WUN3_9PEZI</name>
<gene>
    <name evidence="2" type="ORF">MKZ38_003111</name>
</gene>
<feature type="region of interest" description="Disordered" evidence="1">
    <location>
        <begin position="291"/>
        <end position="348"/>
    </location>
</feature>
<feature type="compositionally biased region" description="Polar residues" evidence="1">
    <location>
        <begin position="177"/>
        <end position="190"/>
    </location>
</feature>
<feature type="region of interest" description="Disordered" evidence="1">
    <location>
        <begin position="436"/>
        <end position="475"/>
    </location>
</feature>
<organism evidence="2 3">
    <name type="scientific">Zalerion maritima</name>
    <dbReference type="NCBI Taxonomy" id="339359"/>
    <lineage>
        <taxon>Eukaryota</taxon>
        <taxon>Fungi</taxon>
        <taxon>Dikarya</taxon>
        <taxon>Ascomycota</taxon>
        <taxon>Pezizomycotina</taxon>
        <taxon>Sordariomycetes</taxon>
        <taxon>Lulworthiomycetidae</taxon>
        <taxon>Lulworthiales</taxon>
        <taxon>Lulworthiaceae</taxon>
        <taxon>Zalerion</taxon>
    </lineage>
</organism>
<protein>
    <submittedName>
        <fullName evidence="2">Uncharacterized protein</fullName>
    </submittedName>
</protein>
<feature type="compositionally biased region" description="Polar residues" evidence="1">
    <location>
        <begin position="109"/>
        <end position="122"/>
    </location>
</feature>
<reference evidence="2" key="1">
    <citation type="submission" date="2022-07" db="EMBL/GenBank/DDBJ databases">
        <title>Draft genome sequence of Zalerion maritima ATCC 34329, a (micro)plastics degrading marine fungus.</title>
        <authorList>
            <person name="Paco A."/>
            <person name="Goncalves M.F.M."/>
            <person name="Rocha-Santos T.A.P."/>
            <person name="Alves A."/>
        </authorList>
    </citation>
    <scope>NUCLEOTIDE SEQUENCE</scope>
    <source>
        <strain evidence="2">ATCC 34329</strain>
    </source>
</reference>
<keyword evidence="3" id="KW-1185">Reference proteome</keyword>